<sequence length="63" mass="7115">MPRGGRQSSGGAKRVNEQVDNRLYCICKKPYLEGQYKRLSTCSLTLLAPPEDYLPPRGITIFK</sequence>
<protein>
    <submittedName>
        <fullName evidence="1">Uncharacterized protein</fullName>
    </submittedName>
</protein>
<evidence type="ECO:0000313" key="1">
    <source>
        <dbReference type="EMBL" id="KAA6329545.1"/>
    </source>
</evidence>
<dbReference type="EMBL" id="SNRW01043045">
    <property type="protein sequence ID" value="KAA6329545.1"/>
    <property type="molecule type" value="Genomic_DNA"/>
</dbReference>
<name>A0A5J4R7G4_9EUKA</name>
<proteinExistence type="predicted"/>
<reference evidence="1 2" key="1">
    <citation type="submission" date="2019-03" db="EMBL/GenBank/DDBJ databases">
        <title>Single cell metagenomics reveals metabolic interactions within the superorganism composed of flagellate Streblomastix strix and complex community of Bacteroidetes bacteria on its surface.</title>
        <authorList>
            <person name="Treitli S.C."/>
            <person name="Kolisko M."/>
            <person name="Husnik F."/>
            <person name="Keeling P."/>
            <person name="Hampl V."/>
        </authorList>
    </citation>
    <scope>NUCLEOTIDE SEQUENCE [LARGE SCALE GENOMIC DNA]</scope>
    <source>
        <strain evidence="1">ST1C</strain>
    </source>
</reference>
<comment type="caution">
    <text evidence="1">The sequence shown here is derived from an EMBL/GenBank/DDBJ whole genome shotgun (WGS) entry which is preliminary data.</text>
</comment>
<organism evidence="1 2">
    <name type="scientific">Streblomastix strix</name>
    <dbReference type="NCBI Taxonomy" id="222440"/>
    <lineage>
        <taxon>Eukaryota</taxon>
        <taxon>Metamonada</taxon>
        <taxon>Preaxostyla</taxon>
        <taxon>Oxymonadida</taxon>
        <taxon>Streblomastigidae</taxon>
        <taxon>Streblomastix</taxon>
    </lineage>
</organism>
<gene>
    <name evidence="1" type="ORF">EZS28_053598</name>
</gene>
<dbReference type="AlphaFoldDB" id="A0A5J4R7G4"/>
<evidence type="ECO:0000313" key="2">
    <source>
        <dbReference type="Proteomes" id="UP000324800"/>
    </source>
</evidence>
<accession>A0A5J4R7G4</accession>
<feature type="non-terminal residue" evidence="1">
    <location>
        <position position="63"/>
    </location>
</feature>
<dbReference type="Proteomes" id="UP000324800">
    <property type="component" value="Unassembled WGS sequence"/>
</dbReference>